<gene>
    <name evidence="1" type="ORF">CABS02_05072</name>
</gene>
<evidence type="ECO:0000313" key="1">
    <source>
        <dbReference type="EMBL" id="KAI3554591.1"/>
    </source>
</evidence>
<dbReference type="EMBL" id="SDAQ01000022">
    <property type="protein sequence ID" value="KAI3554591.1"/>
    <property type="molecule type" value="Genomic_DNA"/>
</dbReference>
<dbReference type="Proteomes" id="UP001056436">
    <property type="component" value="Unassembled WGS sequence"/>
</dbReference>
<proteinExistence type="predicted"/>
<name>A0A9P9XHG5_9PEZI</name>
<dbReference type="OrthoDB" id="4806180at2759"/>
<reference evidence="1" key="1">
    <citation type="submission" date="2019-01" db="EMBL/GenBank/DDBJ databases">
        <title>Colletotrichum abscissum LGMF1257.</title>
        <authorList>
            <person name="Baroncelli R."/>
        </authorList>
    </citation>
    <scope>NUCLEOTIDE SEQUENCE</scope>
    <source>
        <strain evidence="1">Ca142</strain>
    </source>
</reference>
<organism evidence="1 2">
    <name type="scientific">Colletotrichum abscissum</name>
    <dbReference type="NCBI Taxonomy" id="1671311"/>
    <lineage>
        <taxon>Eukaryota</taxon>
        <taxon>Fungi</taxon>
        <taxon>Dikarya</taxon>
        <taxon>Ascomycota</taxon>
        <taxon>Pezizomycotina</taxon>
        <taxon>Sordariomycetes</taxon>
        <taxon>Hypocreomycetidae</taxon>
        <taxon>Glomerellales</taxon>
        <taxon>Glomerellaceae</taxon>
        <taxon>Colletotrichum</taxon>
        <taxon>Colletotrichum acutatum species complex</taxon>
    </lineage>
</organism>
<dbReference type="InterPro" id="IPR032710">
    <property type="entry name" value="NTF2-like_dom_sf"/>
</dbReference>
<accession>A0A9P9XHG5</accession>
<comment type="caution">
    <text evidence="1">The sequence shown here is derived from an EMBL/GenBank/DDBJ whole genome shotgun (WGS) entry which is preliminary data.</text>
</comment>
<evidence type="ECO:0000313" key="2">
    <source>
        <dbReference type="Proteomes" id="UP001056436"/>
    </source>
</evidence>
<dbReference type="Gene3D" id="3.10.450.50">
    <property type="match status" value="1"/>
</dbReference>
<dbReference type="SUPFAM" id="SSF54427">
    <property type="entry name" value="NTF2-like"/>
    <property type="match status" value="1"/>
</dbReference>
<protein>
    <recommendedName>
        <fullName evidence="3">SnoaL-like domain-containing protein</fullName>
    </recommendedName>
</protein>
<keyword evidence="2" id="KW-1185">Reference proteome</keyword>
<dbReference type="AlphaFoldDB" id="A0A9P9XHG5"/>
<evidence type="ECO:0008006" key="3">
    <source>
        <dbReference type="Google" id="ProtNLM"/>
    </source>
</evidence>
<sequence length="185" mass="21138">MMSTDRDDLEHFTAEVNDEVSDRPMRSVIDTRIRSFYNAIDRGDWVAAKGYLREDAKLVWSLDSPGAIHNGANSVIQYYQDDQEEYQSTVFKLLVVDRGRATCYLEAFWIETVCENEVAAKAASEFERARMVCIFDVDEKCLIRRIEFRDTDQETITTGGGLKGLRHAAKESKKDVVVMKGNFGF</sequence>